<gene>
    <name evidence="2" type="primary">gag</name>
</gene>
<dbReference type="GO" id="GO:0003676">
    <property type="term" value="F:nucleic acid binding"/>
    <property type="evidence" value="ECO:0007669"/>
    <property type="project" value="InterPro"/>
</dbReference>
<sequence>IFYPCYHFGYKTMAKRPFICLCIYGSLKLSCSGSSYTWMVKWVGWTDTLLGPKCKSRLSVHFKSIRTRGFIRKKCCQHAREWEARPYGKGFGLRQCVKSADKRNDAERQFSGDKKGIKCFNCGKEGHLAGTAGPLEKRLWK</sequence>
<feature type="non-terminal residue" evidence="2">
    <location>
        <position position="141"/>
    </location>
</feature>
<evidence type="ECO:0000313" key="2">
    <source>
        <dbReference type="EMBL" id="AAZ91498.1"/>
    </source>
</evidence>
<organism evidence="2">
    <name type="scientific">Human immunodeficiency virus type 1</name>
    <name type="common">HIV-1</name>
    <dbReference type="NCBI Taxonomy" id="11676"/>
    <lineage>
        <taxon>Viruses</taxon>
        <taxon>Riboviria</taxon>
        <taxon>Pararnavirae</taxon>
        <taxon>Artverviricota</taxon>
        <taxon>Revtraviricetes</taxon>
        <taxon>Ortervirales</taxon>
        <taxon>Retroviridae</taxon>
        <taxon>Orthoretrovirinae</taxon>
        <taxon>Lentivirus</taxon>
        <taxon>Lentivirus humimdef1</taxon>
    </lineage>
</organism>
<dbReference type="SUPFAM" id="SSF57756">
    <property type="entry name" value="Retrovirus zinc finger-like domains"/>
    <property type="match status" value="1"/>
</dbReference>
<dbReference type="InterPro" id="IPR001878">
    <property type="entry name" value="Znf_CCHC"/>
</dbReference>
<proteinExistence type="predicted"/>
<feature type="domain" description="CCHC-type" evidence="1">
    <location>
        <begin position="117"/>
        <end position="129"/>
    </location>
</feature>
<dbReference type="Pfam" id="PF00098">
    <property type="entry name" value="zf-CCHC"/>
    <property type="match status" value="1"/>
</dbReference>
<evidence type="ECO:0000259" key="1">
    <source>
        <dbReference type="Pfam" id="PF00098"/>
    </source>
</evidence>
<dbReference type="GO" id="GO:0008270">
    <property type="term" value="F:zinc ion binding"/>
    <property type="evidence" value="ECO:0007669"/>
    <property type="project" value="InterPro"/>
</dbReference>
<accession>Q3S808</accession>
<reference evidence="2" key="1">
    <citation type="submission" date="2005-08" db="EMBL/GenBank/DDBJ databases">
        <title>Genomic Diversity of HIV-1 subtypes in Northern Kenya.</title>
        <authorList>
            <person name="Khamadi S.A."/>
            <person name="Ochieng W."/>
            <person name="Lihana R.W."/>
            <person name="Kiptoo M.K."/>
            <person name="Kinyua J.G."/>
            <person name="Lagat N."/>
            <person name="Muriuki J."/>
            <person name="Mwangi J."/>
            <person name="Pelle R."/>
            <person name="Muigai A."/>
            <person name="Carter J."/>
            <person name="Yamada R."/>
            <person name="Mpoke S."/>
        </authorList>
    </citation>
    <scope>NUCLEOTIDE SEQUENCE</scope>
    <source>
        <strain evidence="2">MYSL031</strain>
    </source>
</reference>
<name>Q3S808_HV1</name>
<feature type="non-terminal residue" evidence="2">
    <location>
        <position position="1"/>
    </location>
</feature>
<dbReference type="EMBL" id="DQ154972">
    <property type="protein sequence ID" value="AAZ91498.1"/>
    <property type="molecule type" value="Genomic_DNA"/>
</dbReference>
<protein>
    <submittedName>
        <fullName evidence="2">Gag protein</fullName>
    </submittedName>
</protein>
<dbReference type="InterPro" id="IPR036875">
    <property type="entry name" value="Znf_CCHC_sf"/>
</dbReference>
<organismHost>
    <name type="scientific">Homo sapiens</name>
    <name type="common">Human</name>
    <dbReference type="NCBI Taxonomy" id="9606"/>
</organismHost>